<feature type="compositionally biased region" description="Gly residues" evidence="1">
    <location>
        <begin position="54"/>
        <end position="65"/>
    </location>
</feature>
<dbReference type="EMBL" id="HACM01011533">
    <property type="protein sequence ID" value="CRZ11975.1"/>
    <property type="molecule type" value="Transcribed_RNA"/>
</dbReference>
<reference evidence="2" key="1">
    <citation type="submission" date="2015-04" db="EMBL/GenBank/DDBJ databases">
        <title>The genome sequence of the plant pathogenic Rhizarian Plasmodiophora brassicae reveals insights in its biotrophic life cycle and the origin of chitin synthesis.</title>
        <authorList>
            <person name="Schwelm A."/>
            <person name="Fogelqvist J."/>
            <person name="Knaust A."/>
            <person name="Julke S."/>
            <person name="Lilja T."/>
            <person name="Dhandapani V."/>
            <person name="Bonilla-Rosso G."/>
            <person name="Karlsson M."/>
            <person name="Shevchenko A."/>
            <person name="Choi S.R."/>
            <person name="Kim H.G."/>
            <person name="Park J.Y."/>
            <person name="Lim Y.P."/>
            <person name="Ludwig-Muller J."/>
            <person name="Dixelius C."/>
        </authorList>
    </citation>
    <scope>NUCLEOTIDE SEQUENCE</scope>
    <source>
        <tissue evidence="2">Potato root galls</tissue>
    </source>
</reference>
<accession>A0A0H5RCJ1</accession>
<evidence type="ECO:0000313" key="2">
    <source>
        <dbReference type="EMBL" id="CRZ11975.1"/>
    </source>
</evidence>
<feature type="region of interest" description="Disordered" evidence="1">
    <location>
        <begin position="36"/>
        <end position="77"/>
    </location>
</feature>
<dbReference type="AlphaFoldDB" id="A0A0H5RCJ1"/>
<feature type="non-terminal residue" evidence="2">
    <location>
        <position position="178"/>
    </location>
</feature>
<organism evidence="2">
    <name type="scientific">Spongospora subterranea</name>
    <dbReference type="NCBI Taxonomy" id="70186"/>
    <lineage>
        <taxon>Eukaryota</taxon>
        <taxon>Sar</taxon>
        <taxon>Rhizaria</taxon>
        <taxon>Endomyxa</taxon>
        <taxon>Phytomyxea</taxon>
        <taxon>Plasmodiophorida</taxon>
        <taxon>Plasmodiophoridae</taxon>
        <taxon>Spongospora</taxon>
    </lineage>
</organism>
<name>A0A0H5RCJ1_9EUKA</name>
<sequence>MNAAIIGDNRDFIAVSPYTHPPVRNRDTDRGVVIDLCPEHGPGQQIRSPHGASGQPGGDQVGTGGHGDDGGDGIDGLPGYDAPSMSIMLDRDSDGAIVMKVNKYINGFAEVERHRINEHVGNGRVMVKATGLNGHNGGHGGDGVIIIAQWIRCSTDNVIYIRVTAWTMIRTQRRQDRQ</sequence>
<proteinExistence type="predicted"/>
<protein>
    <submittedName>
        <fullName evidence="2">Uncharacterized protein</fullName>
    </submittedName>
</protein>
<evidence type="ECO:0000256" key="1">
    <source>
        <dbReference type="SAM" id="MobiDB-lite"/>
    </source>
</evidence>